<evidence type="ECO:0000313" key="1">
    <source>
        <dbReference type="EMBL" id="KAL0940529.1"/>
    </source>
</evidence>
<reference evidence="1 2" key="1">
    <citation type="journal article" date="2020" name="Phytopathology">
        <title>Genome Sequence Resources of Colletotrichum truncatum, C. plurivorum, C. musicola, and C. sojae: Four Species Pathogenic to Soybean (Glycine max).</title>
        <authorList>
            <person name="Rogerio F."/>
            <person name="Boufleur T.R."/>
            <person name="Ciampi-Guillardi M."/>
            <person name="Sukno S.A."/>
            <person name="Thon M.R."/>
            <person name="Massola Junior N.S."/>
            <person name="Baroncelli R."/>
        </authorList>
    </citation>
    <scope>NUCLEOTIDE SEQUENCE [LARGE SCALE GENOMIC DNA]</scope>
    <source>
        <strain evidence="1 2">CMES1059</strain>
    </source>
</reference>
<proteinExistence type="predicted"/>
<organism evidence="1 2">
    <name type="scientific">Colletotrichum truncatum</name>
    <name type="common">Anthracnose fungus</name>
    <name type="synonym">Colletotrichum capsici</name>
    <dbReference type="NCBI Taxonomy" id="5467"/>
    <lineage>
        <taxon>Eukaryota</taxon>
        <taxon>Fungi</taxon>
        <taxon>Dikarya</taxon>
        <taxon>Ascomycota</taxon>
        <taxon>Pezizomycotina</taxon>
        <taxon>Sordariomycetes</taxon>
        <taxon>Hypocreomycetidae</taxon>
        <taxon>Glomerellales</taxon>
        <taxon>Glomerellaceae</taxon>
        <taxon>Colletotrichum</taxon>
        <taxon>Colletotrichum truncatum species complex</taxon>
    </lineage>
</organism>
<evidence type="ECO:0000313" key="2">
    <source>
        <dbReference type="Proteomes" id="UP000805649"/>
    </source>
</evidence>
<comment type="caution">
    <text evidence="1">The sequence shown here is derived from an EMBL/GenBank/DDBJ whole genome shotgun (WGS) entry which is preliminary data.</text>
</comment>
<keyword evidence="2" id="KW-1185">Reference proteome</keyword>
<protein>
    <submittedName>
        <fullName evidence="1">Uncharacterized protein</fullName>
    </submittedName>
</protein>
<dbReference type="EMBL" id="VUJX02000002">
    <property type="protein sequence ID" value="KAL0940529.1"/>
    <property type="molecule type" value="Genomic_DNA"/>
</dbReference>
<dbReference type="Proteomes" id="UP000805649">
    <property type="component" value="Unassembled WGS sequence"/>
</dbReference>
<gene>
    <name evidence="1" type="ORF">CTRU02_203292</name>
</gene>
<sequence>MSLITRFISAAAAASAATAAVLDLPIIVDNGYKSVEFNIGTPAKTYRLLFDTGSASSWAVDSTCKKDCANVSGYDRVGYDINNSSTGRLTGNYADIPYLGGRTAGPAVDEVWSAAGLTWNQTFIAANESNWAGLAADGFMGLAFSSIIDGGANTVMETLMAENKVDAAKFGIYYGTEHNNTGDKPGDGVLTLGGSREADFVDGDLATIPITRVNGGYDVWRSTMLGINGTRTVADGSVVESETDFEFGNVVFDTGAGSNTLPAELNLKVYESIGMNYTAILEGDHIPLCSEFNSTWSIKFSFGDYRNPTVVEMTGDQLRRPGFAYREDACWPPFQDGEGPSFSLIGTPILRNFYSVWDYGSAANETDIQRFDPKLSLGKLKTKTN</sequence>
<name>A0ACC3Z8T8_COLTU</name>
<accession>A0ACC3Z8T8</accession>